<evidence type="ECO:0008006" key="3">
    <source>
        <dbReference type="Google" id="ProtNLM"/>
    </source>
</evidence>
<dbReference type="OrthoDB" id="4828334at2"/>
<name>A0A3M2JPK2_9CELL</name>
<gene>
    <name evidence="1" type="ORF">EBM89_00495</name>
</gene>
<protein>
    <recommendedName>
        <fullName evidence="3">DUF4911 domain-containing protein</fullName>
    </recommendedName>
</protein>
<evidence type="ECO:0000313" key="2">
    <source>
        <dbReference type="Proteomes" id="UP000269289"/>
    </source>
</evidence>
<keyword evidence="2" id="KW-1185">Reference proteome</keyword>
<evidence type="ECO:0000313" key="1">
    <source>
        <dbReference type="EMBL" id="RMI14276.1"/>
    </source>
</evidence>
<dbReference type="RefSeq" id="WP_122147505.1">
    <property type="nucleotide sequence ID" value="NZ_RFFI01000002.1"/>
</dbReference>
<sequence>MLYHIRVRGPLSDYAALREYADIVAAPTGDGAMLSCQVPDAAGLAGVVALLTDLRLEITELRVVQDAT</sequence>
<accession>A0A3M2JPK2</accession>
<reference evidence="1 2" key="1">
    <citation type="submission" date="2018-10" db="EMBL/GenBank/DDBJ databases">
        <title>Isolation, diversity and antifungal activity of actinobacteria from wheat.</title>
        <authorList>
            <person name="Han C."/>
        </authorList>
    </citation>
    <scope>NUCLEOTIDE SEQUENCE [LARGE SCALE GENOMIC DNA]</scope>
    <source>
        <strain evidence="1 2">NEAU-YY56</strain>
    </source>
</reference>
<comment type="caution">
    <text evidence="1">The sequence shown here is derived from an EMBL/GenBank/DDBJ whole genome shotgun (WGS) entry which is preliminary data.</text>
</comment>
<dbReference type="Proteomes" id="UP000269289">
    <property type="component" value="Unassembled WGS sequence"/>
</dbReference>
<dbReference type="AlphaFoldDB" id="A0A3M2JPK2"/>
<proteinExistence type="predicted"/>
<organism evidence="1 2">
    <name type="scientific">Cellulomonas triticagri</name>
    <dbReference type="NCBI Taxonomy" id="2483352"/>
    <lineage>
        <taxon>Bacteria</taxon>
        <taxon>Bacillati</taxon>
        <taxon>Actinomycetota</taxon>
        <taxon>Actinomycetes</taxon>
        <taxon>Micrococcales</taxon>
        <taxon>Cellulomonadaceae</taxon>
        <taxon>Cellulomonas</taxon>
    </lineage>
</organism>
<dbReference type="EMBL" id="RFFI01000002">
    <property type="protein sequence ID" value="RMI14276.1"/>
    <property type="molecule type" value="Genomic_DNA"/>
</dbReference>